<proteinExistence type="predicted"/>
<dbReference type="STRING" id="44689.Q54SI8"/>
<dbReference type="GO" id="GO:0005737">
    <property type="term" value="C:cytoplasm"/>
    <property type="evidence" value="ECO:0000318"/>
    <property type="project" value="GO_Central"/>
</dbReference>
<dbReference type="SUPFAM" id="SSF54236">
    <property type="entry name" value="Ubiquitin-like"/>
    <property type="match status" value="1"/>
</dbReference>
<sequence length="102" mass="11885">MKVNCHLPNNENQTVEFDLNPEKTSIHDLKSLIFDKTGTPIHNQIIEMDKKKLTTKYDKKKLSNFKVSENSDIRMMYDLEGGCGGGCDICYKKAFFLFFFFF</sequence>
<accession>Q54SI8</accession>
<dbReference type="CDD" id="cd17039">
    <property type="entry name" value="Ubl_ubiquitin_like"/>
    <property type="match status" value="1"/>
</dbReference>
<evidence type="ECO:0000313" key="2">
    <source>
        <dbReference type="Proteomes" id="UP000002195"/>
    </source>
</evidence>
<protein>
    <recommendedName>
        <fullName evidence="3">Ubiquitin-like domain-containing protein</fullName>
    </recommendedName>
</protein>
<reference evidence="1 2" key="1">
    <citation type="journal article" date="2005" name="Nature">
        <title>The genome of the social amoeba Dictyostelium discoideum.</title>
        <authorList>
            <consortium name="The Dictyostelium discoideum Sequencing Consortium"/>
            <person name="Eichinger L."/>
            <person name="Pachebat J.A."/>
            <person name="Glockner G."/>
            <person name="Rajandream M.A."/>
            <person name="Sucgang R."/>
            <person name="Berriman M."/>
            <person name="Song J."/>
            <person name="Olsen R."/>
            <person name="Szafranski K."/>
            <person name="Xu Q."/>
            <person name="Tunggal B."/>
            <person name="Kummerfeld S."/>
            <person name="Madera M."/>
            <person name="Konfortov B.A."/>
            <person name="Rivero F."/>
            <person name="Bankier A.T."/>
            <person name="Lehmann R."/>
            <person name="Hamlin N."/>
            <person name="Davies R."/>
            <person name="Gaudet P."/>
            <person name="Fey P."/>
            <person name="Pilcher K."/>
            <person name="Chen G."/>
            <person name="Saunders D."/>
            <person name="Sodergren E."/>
            <person name="Davis P."/>
            <person name="Kerhornou A."/>
            <person name="Nie X."/>
            <person name="Hall N."/>
            <person name="Anjard C."/>
            <person name="Hemphill L."/>
            <person name="Bason N."/>
            <person name="Farbrother P."/>
            <person name="Desany B."/>
            <person name="Just E."/>
            <person name="Morio T."/>
            <person name="Rost R."/>
            <person name="Churcher C."/>
            <person name="Cooper J."/>
            <person name="Haydock S."/>
            <person name="van Driessche N."/>
            <person name="Cronin A."/>
            <person name="Goodhead I."/>
            <person name="Muzny D."/>
            <person name="Mourier T."/>
            <person name="Pain A."/>
            <person name="Lu M."/>
            <person name="Harper D."/>
            <person name="Lindsay R."/>
            <person name="Hauser H."/>
            <person name="James K."/>
            <person name="Quiles M."/>
            <person name="Madan Babu M."/>
            <person name="Saito T."/>
            <person name="Buchrieser C."/>
            <person name="Wardroper A."/>
            <person name="Felder M."/>
            <person name="Thangavelu M."/>
            <person name="Johnson D."/>
            <person name="Knights A."/>
            <person name="Loulseged H."/>
            <person name="Mungall K."/>
            <person name="Oliver K."/>
            <person name="Price C."/>
            <person name="Quail M.A."/>
            <person name="Urushihara H."/>
            <person name="Hernandez J."/>
            <person name="Rabbinowitsch E."/>
            <person name="Steffen D."/>
            <person name="Sanders M."/>
            <person name="Ma J."/>
            <person name="Kohara Y."/>
            <person name="Sharp S."/>
            <person name="Simmonds M."/>
            <person name="Spiegler S."/>
            <person name="Tivey A."/>
            <person name="Sugano S."/>
            <person name="White B."/>
            <person name="Walker D."/>
            <person name="Woodward J."/>
            <person name="Winckler T."/>
            <person name="Tanaka Y."/>
            <person name="Shaulsky G."/>
            <person name="Schleicher M."/>
            <person name="Weinstock G."/>
            <person name="Rosenthal A."/>
            <person name="Cox E.C."/>
            <person name="Chisholm R.L."/>
            <person name="Gibbs R."/>
            <person name="Loomis W.F."/>
            <person name="Platzer M."/>
            <person name="Kay R.R."/>
            <person name="Williams J."/>
            <person name="Dear P.H."/>
            <person name="Noegel A.A."/>
            <person name="Barrell B."/>
            <person name="Kuspa A."/>
        </authorList>
    </citation>
    <scope>NUCLEOTIDE SEQUENCE [LARGE SCALE GENOMIC DNA]</scope>
    <source>
        <strain evidence="1 2">AX4</strain>
    </source>
</reference>
<dbReference type="AlphaFoldDB" id="Q54SI8"/>
<dbReference type="GO" id="GO:0031386">
    <property type="term" value="F:protein tag activity"/>
    <property type="evidence" value="ECO:0000318"/>
    <property type="project" value="GO_Central"/>
</dbReference>
<dbReference type="FunCoup" id="Q54SI8">
    <property type="interactions" value="56"/>
</dbReference>
<dbReference type="VEuPathDB" id="AmoebaDB:DDB_G0282441"/>
<dbReference type="GO" id="GO:0031625">
    <property type="term" value="F:ubiquitin protein ligase binding"/>
    <property type="evidence" value="ECO:0000318"/>
    <property type="project" value="GO_Central"/>
</dbReference>
<dbReference type="GO" id="GO:0019941">
    <property type="term" value="P:modification-dependent protein catabolic process"/>
    <property type="evidence" value="ECO:0000318"/>
    <property type="project" value="GO_Central"/>
</dbReference>
<dbReference type="PaxDb" id="44689-DDB0204759"/>
<evidence type="ECO:0000313" key="1">
    <source>
        <dbReference type="EMBL" id="EAL66080.1"/>
    </source>
</evidence>
<evidence type="ECO:0008006" key="3">
    <source>
        <dbReference type="Google" id="ProtNLM"/>
    </source>
</evidence>
<gene>
    <name evidence="1" type="ORF">DDB_G0282441</name>
</gene>
<dbReference type="RefSeq" id="XP_640051.1">
    <property type="nucleotide sequence ID" value="XM_634959.1"/>
</dbReference>
<dbReference type="dictyBase" id="DDB_G0282441"/>
<dbReference type="HOGENOM" id="CLU_179641_0_0_1"/>
<dbReference type="GO" id="GO:0005634">
    <property type="term" value="C:nucleus"/>
    <property type="evidence" value="ECO:0000318"/>
    <property type="project" value="GO_Central"/>
</dbReference>
<dbReference type="Proteomes" id="UP000002195">
    <property type="component" value="Unassembled WGS sequence"/>
</dbReference>
<organism evidence="1 2">
    <name type="scientific">Dictyostelium discoideum</name>
    <name type="common">Social amoeba</name>
    <dbReference type="NCBI Taxonomy" id="44689"/>
    <lineage>
        <taxon>Eukaryota</taxon>
        <taxon>Amoebozoa</taxon>
        <taxon>Evosea</taxon>
        <taxon>Eumycetozoa</taxon>
        <taxon>Dictyostelia</taxon>
        <taxon>Dictyosteliales</taxon>
        <taxon>Dictyosteliaceae</taxon>
        <taxon>Dictyostelium</taxon>
    </lineage>
</organism>
<dbReference type="EMBL" id="AAFI02000047">
    <property type="protein sequence ID" value="EAL66080.1"/>
    <property type="molecule type" value="Genomic_DNA"/>
</dbReference>
<dbReference type="GO" id="GO:0016567">
    <property type="term" value="P:protein ubiquitination"/>
    <property type="evidence" value="ECO:0000318"/>
    <property type="project" value="GO_Central"/>
</dbReference>
<dbReference type="InterPro" id="IPR029071">
    <property type="entry name" value="Ubiquitin-like_domsf"/>
</dbReference>
<keyword evidence="2" id="KW-1185">Reference proteome</keyword>
<name>Q54SI8_DICDI</name>
<dbReference type="KEGG" id="ddi:DDB_G0282441"/>
<dbReference type="InParanoid" id="Q54SI8"/>
<dbReference type="GeneID" id="8623578"/>
<comment type="caution">
    <text evidence="1">The sequence shown here is derived from an EMBL/GenBank/DDBJ whole genome shotgun (WGS) entry which is preliminary data.</text>
</comment>
<dbReference type="Gene3D" id="3.10.20.90">
    <property type="entry name" value="Phosphatidylinositol 3-kinase Catalytic Subunit, Chain A, domain 1"/>
    <property type="match status" value="1"/>
</dbReference>
<dbReference type="PhylomeDB" id="Q54SI8"/>
<dbReference type="SMR" id="Q54SI8"/>